<dbReference type="PROSITE" id="PS51074">
    <property type="entry name" value="DPH_MB"/>
    <property type="match status" value="1"/>
</dbReference>
<dbReference type="Pfam" id="PF00226">
    <property type="entry name" value="DnaJ"/>
    <property type="match status" value="1"/>
</dbReference>
<evidence type="ECO:0000256" key="9">
    <source>
        <dbReference type="ARBA" id="ARBA00022833"/>
    </source>
</evidence>
<dbReference type="InterPro" id="IPR036869">
    <property type="entry name" value="J_dom_sf"/>
</dbReference>
<evidence type="ECO:0000256" key="7">
    <source>
        <dbReference type="ARBA" id="ARBA00022490"/>
    </source>
</evidence>
<keyword evidence="10" id="KW-0408">Iron</keyword>
<reference evidence="16" key="1">
    <citation type="submission" date="2020-06" db="EMBL/GenBank/DDBJ databases">
        <title>A chromosome-scale genome assembly of Talaromyces rugulosus W13939.</title>
        <authorList>
            <person name="Wang B."/>
            <person name="Guo L."/>
            <person name="Ye K."/>
            <person name="Wang L."/>
        </authorList>
    </citation>
    <scope>NUCLEOTIDE SEQUENCE [LARGE SCALE GENOMIC DNA]</scope>
    <source>
        <strain evidence="16">W13939</strain>
    </source>
</reference>
<dbReference type="PANTHER" id="PTHR21454">
    <property type="entry name" value="DPH3 HOMOLOG-RELATED"/>
    <property type="match status" value="1"/>
</dbReference>
<dbReference type="KEGG" id="trg:TRUGW13939_00710"/>
<proteinExistence type="inferred from homology"/>
<keyword evidence="7" id="KW-0963">Cytoplasm</keyword>
<evidence type="ECO:0000256" key="6">
    <source>
        <dbReference type="ARBA" id="ARBA00021797"/>
    </source>
</evidence>
<evidence type="ECO:0000256" key="3">
    <source>
        <dbReference type="ARBA" id="ARBA00004496"/>
    </source>
</evidence>
<dbReference type="EMBL" id="CP055898">
    <property type="protein sequence ID" value="QKX53631.1"/>
    <property type="molecule type" value="Genomic_DNA"/>
</dbReference>
<name>A0A7H8QJA4_TALRU</name>
<comment type="pathway">
    <text evidence="4">Protein modification; peptidyl-diphthamide biosynthesis.</text>
</comment>
<dbReference type="InterPro" id="IPR036671">
    <property type="entry name" value="DPH_MB_sf"/>
</dbReference>
<dbReference type="UniPathway" id="UPA00559"/>
<evidence type="ECO:0000256" key="12">
    <source>
        <dbReference type="SAM" id="MobiDB-lite"/>
    </source>
</evidence>
<evidence type="ECO:0000256" key="2">
    <source>
        <dbReference type="ARBA" id="ARBA00004123"/>
    </source>
</evidence>
<comment type="function">
    <text evidence="1">Required for the first step of diphthamide biosynthesis, the transfer of 3-amino-3-carboxypropyl from S-adenosyl-L-methionine to a histidine residue. Diphthamide is a post-translational modification of histidine which occurs in elongation factor 2.</text>
</comment>
<evidence type="ECO:0000256" key="1">
    <source>
        <dbReference type="ARBA" id="ARBA00003474"/>
    </source>
</evidence>
<dbReference type="CDD" id="cd06257">
    <property type="entry name" value="DnaJ"/>
    <property type="match status" value="1"/>
</dbReference>
<dbReference type="InterPro" id="IPR007872">
    <property type="entry name" value="DPH_MB_dom"/>
</dbReference>
<accession>A0A7H8QJA4</accession>
<evidence type="ECO:0000256" key="10">
    <source>
        <dbReference type="ARBA" id="ARBA00023004"/>
    </source>
</evidence>
<dbReference type="InterPro" id="IPR001623">
    <property type="entry name" value="DnaJ_domain"/>
</dbReference>
<dbReference type="Proteomes" id="UP000509510">
    <property type="component" value="Chromosome I"/>
</dbReference>
<sequence>MTSHPNIYKILGIPFSDTAPILSKQQIKNAYHKALLKHHPDKATNIPFPKSKGTGSSSVAAGDGTYTIDEITNAYKILADPELRAEYDRELRLQRKNQAAADDDGLDVFRTGLEVVDLEELDCSDGLSESMNGTTTKNHENNDDEEEEGHMLYWFRGCRCGDQKGFIVTEDELEAEAQHGEIVVGCRGCSLWIKVLFAVAEEE</sequence>
<dbReference type="PROSITE" id="PS50076">
    <property type="entry name" value="DNAJ_2"/>
    <property type="match status" value="1"/>
</dbReference>
<evidence type="ECO:0000256" key="5">
    <source>
        <dbReference type="ARBA" id="ARBA00006169"/>
    </source>
</evidence>
<keyword evidence="16" id="KW-1185">Reference proteome</keyword>
<dbReference type="Gene3D" id="1.10.287.110">
    <property type="entry name" value="DnaJ domain"/>
    <property type="match status" value="1"/>
</dbReference>
<keyword evidence="8" id="KW-0479">Metal-binding</keyword>
<dbReference type="SUPFAM" id="SSF144217">
    <property type="entry name" value="CSL zinc finger"/>
    <property type="match status" value="1"/>
</dbReference>
<dbReference type="SMART" id="SM00271">
    <property type="entry name" value="DnaJ"/>
    <property type="match status" value="1"/>
</dbReference>
<organism evidence="15 16">
    <name type="scientific">Talaromyces rugulosus</name>
    <name type="common">Penicillium rugulosum</name>
    <dbReference type="NCBI Taxonomy" id="121627"/>
    <lineage>
        <taxon>Eukaryota</taxon>
        <taxon>Fungi</taxon>
        <taxon>Dikarya</taxon>
        <taxon>Ascomycota</taxon>
        <taxon>Pezizomycotina</taxon>
        <taxon>Eurotiomycetes</taxon>
        <taxon>Eurotiomycetidae</taxon>
        <taxon>Eurotiales</taxon>
        <taxon>Trichocomaceae</taxon>
        <taxon>Talaromyces</taxon>
        <taxon>Talaromyces sect. Islandici</taxon>
    </lineage>
</organism>
<evidence type="ECO:0000259" key="14">
    <source>
        <dbReference type="PROSITE" id="PS51074"/>
    </source>
</evidence>
<protein>
    <recommendedName>
        <fullName evidence="6">Diphthamide biosynthesis protein 4</fullName>
    </recommendedName>
</protein>
<dbReference type="AlphaFoldDB" id="A0A7H8QJA4"/>
<feature type="domain" description="DPH-type MB" evidence="14">
    <location>
        <begin position="112"/>
        <end position="198"/>
    </location>
</feature>
<evidence type="ECO:0000313" key="15">
    <source>
        <dbReference type="EMBL" id="QKX53631.1"/>
    </source>
</evidence>
<evidence type="ECO:0000313" key="16">
    <source>
        <dbReference type="Proteomes" id="UP000509510"/>
    </source>
</evidence>
<dbReference type="GO" id="GO:0046872">
    <property type="term" value="F:metal ion binding"/>
    <property type="evidence" value="ECO:0007669"/>
    <property type="project" value="UniProtKB-KW"/>
</dbReference>
<evidence type="ECO:0000256" key="11">
    <source>
        <dbReference type="ARBA" id="ARBA00023242"/>
    </source>
</evidence>
<evidence type="ECO:0000256" key="4">
    <source>
        <dbReference type="ARBA" id="ARBA00005156"/>
    </source>
</evidence>
<dbReference type="Gene3D" id="3.10.660.10">
    <property type="entry name" value="DPH Zinc finger"/>
    <property type="match status" value="1"/>
</dbReference>
<dbReference type="InterPro" id="IPR044248">
    <property type="entry name" value="DPH3/4-like"/>
</dbReference>
<dbReference type="OrthoDB" id="445556at2759"/>
<dbReference type="GeneID" id="55988223"/>
<dbReference type="RefSeq" id="XP_035339810.1">
    <property type="nucleotide sequence ID" value="XM_035483917.1"/>
</dbReference>
<evidence type="ECO:0000256" key="8">
    <source>
        <dbReference type="ARBA" id="ARBA00022723"/>
    </source>
</evidence>
<dbReference type="PRINTS" id="PR00625">
    <property type="entry name" value="JDOMAIN"/>
</dbReference>
<keyword evidence="9" id="KW-0862">Zinc</keyword>
<feature type="region of interest" description="Disordered" evidence="12">
    <location>
        <begin position="126"/>
        <end position="145"/>
    </location>
</feature>
<dbReference type="PANTHER" id="PTHR21454:SF46">
    <property type="entry name" value="DIPHTHAMIDE BIOSYNTHESIS PROTEIN 4"/>
    <property type="match status" value="1"/>
</dbReference>
<dbReference type="Pfam" id="PF05207">
    <property type="entry name" value="Zn_ribbon_CSL"/>
    <property type="match status" value="1"/>
</dbReference>
<dbReference type="GO" id="GO:0005634">
    <property type="term" value="C:nucleus"/>
    <property type="evidence" value="ECO:0007669"/>
    <property type="project" value="UniProtKB-SubCell"/>
</dbReference>
<dbReference type="GO" id="GO:0005737">
    <property type="term" value="C:cytoplasm"/>
    <property type="evidence" value="ECO:0007669"/>
    <property type="project" value="UniProtKB-SubCell"/>
</dbReference>
<dbReference type="GO" id="GO:0017183">
    <property type="term" value="P:protein histidyl modification to diphthamide"/>
    <property type="evidence" value="ECO:0007669"/>
    <property type="project" value="UniProtKB-UniPathway"/>
</dbReference>
<feature type="domain" description="J" evidence="13">
    <location>
        <begin position="6"/>
        <end position="91"/>
    </location>
</feature>
<keyword evidence="11" id="KW-0539">Nucleus</keyword>
<feature type="compositionally biased region" description="Polar residues" evidence="12">
    <location>
        <begin position="127"/>
        <end position="136"/>
    </location>
</feature>
<comment type="subcellular location">
    <subcellularLocation>
        <location evidence="3">Cytoplasm</location>
    </subcellularLocation>
    <subcellularLocation>
        <location evidence="2">Nucleus</location>
    </subcellularLocation>
</comment>
<dbReference type="SUPFAM" id="SSF46565">
    <property type="entry name" value="Chaperone J-domain"/>
    <property type="match status" value="1"/>
</dbReference>
<evidence type="ECO:0000259" key="13">
    <source>
        <dbReference type="PROSITE" id="PS50076"/>
    </source>
</evidence>
<comment type="similarity">
    <text evidence="5">Belongs to the DPH4 family.</text>
</comment>
<gene>
    <name evidence="15" type="ORF">TRUGW13939_00710</name>
</gene>